<evidence type="ECO:0000313" key="3">
    <source>
        <dbReference type="Proteomes" id="UP000800094"/>
    </source>
</evidence>
<gene>
    <name evidence="2" type="ORF">BU26DRAFT_424818</name>
</gene>
<accession>A0A6A6II32</accession>
<name>A0A6A6II32_9PLEO</name>
<dbReference type="RefSeq" id="XP_033685075.1">
    <property type="nucleotide sequence ID" value="XM_033823589.1"/>
</dbReference>
<dbReference type="GeneID" id="54576919"/>
<dbReference type="Proteomes" id="UP000800094">
    <property type="component" value="Unassembled WGS sequence"/>
</dbReference>
<feature type="coiled-coil region" evidence="1">
    <location>
        <begin position="12"/>
        <end position="64"/>
    </location>
</feature>
<organism evidence="2 3">
    <name type="scientific">Trematosphaeria pertusa</name>
    <dbReference type="NCBI Taxonomy" id="390896"/>
    <lineage>
        <taxon>Eukaryota</taxon>
        <taxon>Fungi</taxon>
        <taxon>Dikarya</taxon>
        <taxon>Ascomycota</taxon>
        <taxon>Pezizomycotina</taxon>
        <taxon>Dothideomycetes</taxon>
        <taxon>Pleosporomycetidae</taxon>
        <taxon>Pleosporales</taxon>
        <taxon>Massarineae</taxon>
        <taxon>Trematosphaeriaceae</taxon>
        <taxon>Trematosphaeria</taxon>
    </lineage>
</organism>
<reference evidence="2" key="1">
    <citation type="journal article" date="2020" name="Stud. Mycol.">
        <title>101 Dothideomycetes genomes: a test case for predicting lifestyles and emergence of pathogens.</title>
        <authorList>
            <person name="Haridas S."/>
            <person name="Albert R."/>
            <person name="Binder M."/>
            <person name="Bloem J."/>
            <person name="Labutti K."/>
            <person name="Salamov A."/>
            <person name="Andreopoulos B."/>
            <person name="Baker S."/>
            <person name="Barry K."/>
            <person name="Bills G."/>
            <person name="Bluhm B."/>
            <person name="Cannon C."/>
            <person name="Castanera R."/>
            <person name="Culley D."/>
            <person name="Daum C."/>
            <person name="Ezra D."/>
            <person name="Gonzalez J."/>
            <person name="Henrissat B."/>
            <person name="Kuo A."/>
            <person name="Liang C."/>
            <person name="Lipzen A."/>
            <person name="Lutzoni F."/>
            <person name="Magnuson J."/>
            <person name="Mondo S."/>
            <person name="Nolan M."/>
            <person name="Ohm R."/>
            <person name="Pangilinan J."/>
            <person name="Park H.-J."/>
            <person name="Ramirez L."/>
            <person name="Alfaro M."/>
            <person name="Sun H."/>
            <person name="Tritt A."/>
            <person name="Yoshinaga Y."/>
            <person name="Zwiers L.-H."/>
            <person name="Turgeon B."/>
            <person name="Goodwin S."/>
            <person name="Spatafora J."/>
            <person name="Crous P."/>
            <person name="Grigoriev I."/>
        </authorList>
    </citation>
    <scope>NUCLEOTIDE SEQUENCE</scope>
    <source>
        <strain evidence="2">CBS 122368</strain>
    </source>
</reference>
<dbReference type="OrthoDB" id="303107at2759"/>
<proteinExistence type="predicted"/>
<evidence type="ECO:0000313" key="2">
    <source>
        <dbReference type="EMBL" id="KAF2250071.1"/>
    </source>
</evidence>
<dbReference type="AlphaFoldDB" id="A0A6A6II32"/>
<keyword evidence="1" id="KW-0175">Coiled coil</keyword>
<sequence length="343" mass="38047">MLHDIAYYRSLYEDAEAECKHLAREKRQLISSFKETKGFSQKMQQELEKKNRKIATQKAQLTAQDWLQPYLALGNRQGPAPNAGALHSSFEEMQSQFTSLLVIRGFRALPPAAIWESSSDTRDLLNGILGVAQEKTLEAIPDVPVGAMIQALTGAAVCQWVFRNEFYCDAMANTPLLQKYCHIISSICGEDGLANVDSAAHQLLIEEAHFNDVVLPRLASRLTERLLNVLHVFIDDLSRSRATAKLRQCLSEVFIRALKVRSLVLTGPEYEDTWPSISDRFDGRTMETDPVGVGNMKCQVKLPLIPGLRARAGSNQVVGCRGSGGFDVKFKSEAVVVKAIVLV</sequence>
<dbReference type="EMBL" id="ML987194">
    <property type="protein sequence ID" value="KAF2250071.1"/>
    <property type="molecule type" value="Genomic_DNA"/>
</dbReference>
<protein>
    <submittedName>
        <fullName evidence="2">Uncharacterized protein</fullName>
    </submittedName>
</protein>
<keyword evidence="3" id="KW-1185">Reference proteome</keyword>
<evidence type="ECO:0000256" key="1">
    <source>
        <dbReference type="SAM" id="Coils"/>
    </source>
</evidence>